<dbReference type="PANTHER" id="PTHR48090">
    <property type="entry name" value="UNDECAPRENYL-PHOSPHATE 4-DEOXY-4-FORMAMIDO-L-ARABINOSE TRANSFERASE-RELATED"/>
    <property type="match status" value="1"/>
</dbReference>
<feature type="transmembrane region" description="Helical" evidence="2">
    <location>
        <begin position="260"/>
        <end position="285"/>
    </location>
</feature>
<sequence length="311" mass="34431">MSLVVPCHNEEEALPTLHREIVDVMAQTDLRWELLLIDDGSRDQTAARIAELAATDARVRGVGFSRNFGKEAAMLAGLRYARGEAVVIMDADLQHPPALVPQLVARLHRGDVDQVVARRTRAGDSWARTKLAGVYYRWVNRLVDDVELENGTGDFRILSRRAVNVLTQMDERSRFSKGLFSWIGFPTAAIDYDNRLRDTGKSSWTMRSLLNYGLDGILSFNTKPLRVAAVTGLAAVALAVLYVLFLIGDWAINGVAVPGYITLIAAIVGFSGLQLLALGLIGEYVGRIYQEVKARPHYVVAQVWETHAEDQ</sequence>
<name>A0A1Q5PYJ1_9ACTO</name>
<dbReference type="STRING" id="52770.BSZ40_00825"/>
<evidence type="ECO:0000256" key="1">
    <source>
        <dbReference type="ARBA" id="ARBA00006739"/>
    </source>
</evidence>
<evidence type="ECO:0000259" key="3">
    <source>
        <dbReference type="Pfam" id="PF00535"/>
    </source>
</evidence>
<dbReference type="Gene3D" id="3.90.550.10">
    <property type="entry name" value="Spore Coat Polysaccharide Biosynthesis Protein SpsA, Chain A"/>
    <property type="match status" value="1"/>
</dbReference>
<dbReference type="OrthoDB" id="9811884at2"/>
<accession>A0A1Q5PYJ1</accession>
<evidence type="ECO:0000313" key="5">
    <source>
        <dbReference type="Proteomes" id="UP000185612"/>
    </source>
</evidence>
<organism evidence="4 5">
    <name type="scientific">Buchananella hordeovulneris</name>
    <dbReference type="NCBI Taxonomy" id="52770"/>
    <lineage>
        <taxon>Bacteria</taxon>
        <taxon>Bacillati</taxon>
        <taxon>Actinomycetota</taxon>
        <taxon>Actinomycetes</taxon>
        <taxon>Actinomycetales</taxon>
        <taxon>Actinomycetaceae</taxon>
        <taxon>Buchananella</taxon>
    </lineage>
</organism>
<dbReference type="Pfam" id="PF00535">
    <property type="entry name" value="Glycos_transf_2"/>
    <property type="match status" value="1"/>
</dbReference>
<protein>
    <submittedName>
        <fullName evidence="4">Glycosyltransferase</fullName>
    </submittedName>
</protein>
<proteinExistence type="inferred from homology"/>
<dbReference type="EMBL" id="MQVS01000001">
    <property type="protein sequence ID" value="OKL52684.1"/>
    <property type="molecule type" value="Genomic_DNA"/>
</dbReference>
<dbReference type="PANTHER" id="PTHR48090:SF8">
    <property type="entry name" value="GLYCOSYLTRANSFERASE CSBB-RELATED"/>
    <property type="match status" value="1"/>
</dbReference>
<comment type="caution">
    <text evidence="4">The sequence shown here is derived from an EMBL/GenBank/DDBJ whole genome shotgun (WGS) entry which is preliminary data.</text>
</comment>
<dbReference type="Proteomes" id="UP000185612">
    <property type="component" value="Unassembled WGS sequence"/>
</dbReference>
<gene>
    <name evidence="4" type="ORF">BSZ40_00825</name>
</gene>
<dbReference type="GO" id="GO:0005886">
    <property type="term" value="C:plasma membrane"/>
    <property type="evidence" value="ECO:0007669"/>
    <property type="project" value="TreeGrafter"/>
</dbReference>
<evidence type="ECO:0000256" key="2">
    <source>
        <dbReference type="SAM" id="Phobius"/>
    </source>
</evidence>
<dbReference type="SUPFAM" id="SSF53448">
    <property type="entry name" value="Nucleotide-diphospho-sugar transferases"/>
    <property type="match status" value="1"/>
</dbReference>
<dbReference type="InParanoid" id="A0A1Q5PYJ1"/>
<comment type="similarity">
    <text evidence="1">Belongs to the glycosyltransferase 2 family.</text>
</comment>
<evidence type="ECO:0000313" key="4">
    <source>
        <dbReference type="EMBL" id="OKL52684.1"/>
    </source>
</evidence>
<dbReference type="InterPro" id="IPR001173">
    <property type="entry name" value="Glyco_trans_2-like"/>
</dbReference>
<feature type="transmembrane region" description="Helical" evidence="2">
    <location>
        <begin position="227"/>
        <end position="248"/>
    </location>
</feature>
<feature type="domain" description="Glycosyltransferase 2-like" evidence="3">
    <location>
        <begin position="2"/>
        <end position="163"/>
    </location>
</feature>
<dbReference type="InterPro" id="IPR029044">
    <property type="entry name" value="Nucleotide-diphossugar_trans"/>
</dbReference>
<keyword evidence="4" id="KW-0808">Transferase</keyword>
<dbReference type="InterPro" id="IPR050256">
    <property type="entry name" value="Glycosyltransferase_2"/>
</dbReference>
<dbReference type="FunCoup" id="A0A1Q5PYJ1">
    <property type="interactions" value="2"/>
</dbReference>
<keyword evidence="2" id="KW-1133">Transmembrane helix</keyword>
<dbReference type="CDD" id="cd04187">
    <property type="entry name" value="DPM1_like_bac"/>
    <property type="match status" value="1"/>
</dbReference>
<dbReference type="GO" id="GO:0016740">
    <property type="term" value="F:transferase activity"/>
    <property type="evidence" value="ECO:0007669"/>
    <property type="project" value="UniProtKB-KW"/>
</dbReference>
<keyword evidence="2" id="KW-0472">Membrane</keyword>
<keyword evidence="5" id="KW-1185">Reference proteome</keyword>
<reference evidence="5" key="1">
    <citation type="submission" date="2016-12" db="EMBL/GenBank/DDBJ databases">
        <authorList>
            <person name="Meng X."/>
        </authorList>
    </citation>
    <scope>NUCLEOTIDE SEQUENCE [LARGE SCALE GENOMIC DNA]</scope>
    <source>
        <strain evidence="5">DSM 20732</strain>
    </source>
</reference>
<keyword evidence="2" id="KW-0812">Transmembrane</keyword>
<dbReference type="AlphaFoldDB" id="A0A1Q5PYJ1"/>